<comment type="similarity">
    <text evidence="3 10">Belongs to the alpha-carbonic anhydrase family.</text>
</comment>
<dbReference type="CDD" id="cd03124">
    <property type="entry name" value="alpha_CA_prokaryotic_like"/>
    <property type="match status" value="1"/>
</dbReference>
<keyword evidence="7 10" id="KW-0862">Zinc</keyword>
<dbReference type="PANTHER" id="PTHR18952">
    <property type="entry name" value="CARBONIC ANHYDRASE"/>
    <property type="match status" value="1"/>
</dbReference>
<dbReference type="PANTHER" id="PTHR18952:SF265">
    <property type="entry name" value="CARBONIC ANHYDRASE"/>
    <property type="match status" value="1"/>
</dbReference>
<dbReference type="GO" id="GO:0004089">
    <property type="term" value="F:carbonate dehydratase activity"/>
    <property type="evidence" value="ECO:0007669"/>
    <property type="project" value="UniProtKB-UniRule"/>
</dbReference>
<dbReference type="SUPFAM" id="SSF51069">
    <property type="entry name" value="Carbonic anhydrase"/>
    <property type="match status" value="1"/>
</dbReference>
<dbReference type="EC" id="4.2.1.1" evidence="4 10"/>
<dbReference type="Pfam" id="PF00194">
    <property type="entry name" value="Carb_anhydrase"/>
    <property type="match status" value="1"/>
</dbReference>
<evidence type="ECO:0000256" key="9">
    <source>
        <dbReference type="ARBA" id="ARBA00048348"/>
    </source>
</evidence>
<gene>
    <name evidence="12" type="ORF">CA260_17795</name>
</gene>
<evidence type="ECO:0000256" key="4">
    <source>
        <dbReference type="ARBA" id="ARBA00012925"/>
    </source>
</evidence>
<dbReference type="RefSeq" id="WP_111984341.1">
    <property type="nucleotide sequence ID" value="NZ_NFZS01000004.1"/>
</dbReference>
<dbReference type="InterPro" id="IPR041891">
    <property type="entry name" value="Alpha_CA_prokaryot-like"/>
</dbReference>
<dbReference type="PROSITE" id="PS00162">
    <property type="entry name" value="ALPHA_CA_1"/>
    <property type="match status" value="1"/>
</dbReference>
<proteinExistence type="inferred from homology"/>
<dbReference type="SMART" id="SM01057">
    <property type="entry name" value="Carb_anhydrase"/>
    <property type="match status" value="1"/>
</dbReference>
<dbReference type="Gene3D" id="3.10.200.10">
    <property type="entry name" value="Alpha carbonic anhydrase"/>
    <property type="match status" value="1"/>
</dbReference>
<comment type="function">
    <text evidence="2 10">Reversible hydration of carbon dioxide.</text>
</comment>
<feature type="chain" id="PRO_5025097428" description="Carbonic anhydrase" evidence="10">
    <location>
        <begin position="26"/>
        <end position="266"/>
    </location>
</feature>
<evidence type="ECO:0000256" key="5">
    <source>
        <dbReference type="ARBA" id="ARBA00014628"/>
    </source>
</evidence>
<keyword evidence="8 10" id="KW-0456">Lyase</keyword>
<feature type="domain" description="Alpha-carbonic anhydrase" evidence="11">
    <location>
        <begin position="37"/>
        <end position="265"/>
    </location>
</feature>
<dbReference type="InterPro" id="IPR036398">
    <property type="entry name" value="CA_dom_sf"/>
</dbReference>
<dbReference type="GO" id="GO:0008270">
    <property type="term" value="F:zinc ion binding"/>
    <property type="evidence" value="ECO:0007669"/>
    <property type="project" value="UniProtKB-UniRule"/>
</dbReference>
<sequence length="266" mass="28479">MQASKWHMAAVAVMAVAAASAGALALPLSTEKGASSPHWAYTGEAGPAHWTSLDPSFSACGVGLAQSPIDLESRDAKPGKAGEFHIDYEKGDVDLVNNGHTVQANVTDAKDTVVYEGDTYRLAQFHFHSPSEHIVDKTRFPLEIHFVNQDGAKHILVVGVMVKLGDENPSLAPVFHSLPPAMGNASSTAGKPIPVDLAAVLPKNHEAYVYSGSLTTPPCTEGVRWIVLAHPIQMSKAQVASFSKMFPDNHRPLQKINGREVDDESE</sequence>
<keyword evidence="10" id="KW-0732">Signal</keyword>
<organism evidence="12 13">
    <name type="scientific">Dyella jiangningensis</name>
    <dbReference type="NCBI Taxonomy" id="1379159"/>
    <lineage>
        <taxon>Bacteria</taxon>
        <taxon>Pseudomonadati</taxon>
        <taxon>Pseudomonadota</taxon>
        <taxon>Gammaproteobacteria</taxon>
        <taxon>Lysobacterales</taxon>
        <taxon>Rhodanobacteraceae</taxon>
        <taxon>Dyella</taxon>
    </lineage>
</organism>
<comment type="cofactor">
    <cofactor evidence="1 10">
        <name>Zn(2+)</name>
        <dbReference type="ChEBI" id="CHEBI:29105"/>
    </cofactor>
</comment>
<dbReference type="InterPro" id="IPR023561">
    <property type="entry name" value="Carbonic_anhydrase_a-class"/>
</dbReference>
<dbReference type="AlphaFoldDB" id="A0A328P563"/>
<evidence type="ECO:0000256" key="3">
    <source>
        <dbReference type="ARBA" id="ARBA00010718"/>
    </source>
</evidence>
<comment type="catalytic activity">
    <reaction evidence="9 10">
        <text>hydrogencarbonate + H(+) = CO2 + H2O</text>
        <dbReference type="Rhea" id="RHEA:10748"/>
        <dbReference type="ChEBI" id="CHEBI:15377"/>
        <dbReference type="ChEBI" id="CHEBI:15378"/>
        <dbReference type="ChEBI" id="CHEBI:16526"/>
        <dbReference type="ChEBI" id="CHEBI:17544"/>
        <dbReference type="EC" id="4.2.1.1"/>
    </reaction>
</comment>
<evidence type="ECO:0000256" key="7">
    <source>
        <dbReference type="ARBA" id="ARBA00022833"/>
    </source>
</evidence>
<name>A0A328P563_9GAMM</name>
<keyword evidence="6 10" id="KW-0479">Metal-binding</keyword>
<comment type="caution">
    <text evidence="12">The sequence shown here is derived from an EMBL/GenBank/DDBJ whole genome shotgun (WGS) entry which is preliminary data.</text>
</comment>
<evidence type="ECO:0000256" key="2">
    <source>
        <dbReference type="ARBA" id="ARBA00002904"/>
    </source>
</evidence>
<dbReference type="PROSITE" id="PS51144">
    <property type="entry name" value="ALPHA_CA_2"/>
    <property type="match status" value="1"/>
</dbReference>
<protein>
    <recommendedName>
        <fullName evidence="5 10">Carbonic anhydrase</fullName>
        <ecNumber evidence="4 10">4.2.1.1</ecNumber>
    </recommendedName>
</protein>
<evidence type="ECO:0000259" key="11">
    <source>
        <dbReference type="PROSITE" id="PS51144"/>
    </source>
</evidence>
<evidence type="ECO:0000313" key="13">
    <source>
        <dbReference type="Proteomes" id="UP000248926"/>
    </source>
</evidence>
<feature type="signal peptide" evidence="10">
    <location>
        <begin position="1"/>
        <end position="25"/>
    </location>
</feature>
<evidence type="ECO:0000256" key="8">
    <source>
        <dbReference type="ARBA" id="ARBA00023239"/>
    </source>
</evidence>
<dbReference type="Proteomes" id="UP000248926">
    <property type="component" value="Unassembled WGS sequence"/>
</dbReference>
<evidence type="ECO:0000256" key="10">
    <source>
        <dbReference type="RuleBase" id="RU367011"/>
    </source>
</evidence>
<dbReference type="InterPro" id="IPR018338">
    <property type="entry name" value="Carbonic_anhydrase_a-class_CS"/>
</dbReference>
<dbReference type="InterPro" id="IPR001148">
    <property type="entry name" value="CA_dom"/>
</dbReference>
<dbReference type="OrthoDB" id="5327615at2"/>
<evidence type="ECO:0000256" key="6">
    <source>
        <dbReference type="ARBA" id="ARBA00022723"/>
    </source>
</evidence>
<reference evidence="12 13" key="1">
    <citation type="journal article" date="2018" name="Genet. Mol. Biol.">
        <title>The genome sequence of Dyella jiangningensis FCAV SCS01 from a lignocellulose-decomposing microbial consortium metagenome reveals potential for biotechnological applications.</title>
        <authorList>
            <person name="Desiderato J.G."/>
            <person name="Alvarenga D.O."/>
            <person name="Constancio M.T.L."/>
            <person name="Alves L.M.C."/>
            <person name="Varani A.M."/>
        </authorList>
    </citation>
    <scope>NUCLEOTIDE SEQUENCE [LARGE SCALE GENOMIC DNA]</scope>
    <source>
        <strain evidence="12 13">FCAV SCS01</strain>
    </source>
</reference>
<dbReference type="EMBL" id="NFZS01000004">
    <property type="protein sequence ID" value="RAO75882.1"/>
    <property type="molecule type" value="Genomic_DNA"/>
</dbReference>
<keyword evidence="13" id="KW-1185">Reference proteome</keyword>
<evidence type="ECO:0000256" key="1">
    <source>
        <dbReference type="ARBA" id="ARBA00001947"/>
    </source>
</evidence>
<accession>A0A328P563</accession>
<evidence type="ECO:0000313" key="12">
    <source>
        <dbReference type="EMBL" id="RAO75882.1"/>
    </source>
</evidence>